<gene>
    <name evidence="1" type="ORF">BJX66DRAFT_293406</name>
</gene>
<dbReference type="EMBL" id="JBFTWV010000008">
    <property type="protein sequence ID" value="KAL2799237.1"/>
    <property type="molecule type" value="Genomic_DNA"/>
</dbReference>
<protein>
    <submittedName>
        <fullName evidence="1">Uncharacterized protein</fullName>
    </submittedName>
</protein>
<evidence type="ECO:0000313" key="2">
    <source>
        <dbReference type="Proteomes" id="UP001610563"/>
    </source>
</evidence>
<comment type="caution">
    <text evidence="1">The sequence shown here is derived from an EMBL/GenBank/DDBJ whole genome shotgun (WGS) entry which is preliminary data.</text>
</comment>
<keyword evidence="2" id="KW-1185">Reference proteome</keyword>
<accession>A0ABR4GJK7</accession>
<organism evidence="1 2">
    <name type="scientific">Aspergillus keveii</name>
    <dbReference type="NCBI Taxonomy" id="714993"/>
    <lineage>
        <taxon>Eukaryota</taxon>
        <taxon>Fungi</taxon>
        <taxon>Dikarya</taxon>
        <taxon>Ascomycota</taxon>
        <taxon>Pezizomycotina</taxon>
        <taxon>Eurotiomycetes</taxon>
        <taxon>Eurotiomycetidae</taxon>
        <taxon>Eurotiales</taxon>
        <taxon>Aspergillaceae</taxon>
        <taxon>Aspergillus</taxon>
        <taxon>Aspergillus subgen. Nidulantes</taxon>
    </lineage>
</organism>
<sequence>MVSCIKCPGPRLPPSLPLLDFSQPANLQSNPPQTALTLNNRTSDTLALQAGQDADYLPHSIKPNQTIHLQCALESGVGGSYGGPQGNIYFEVSTLGQVVQGGGGYQTVQTGETAYDILPNY</sequence>
<dbReference type="Proteomes" id="UP001610563">
    <property type="component" value="Unassembled WGS sequence"/>
</dbReference>
<proteinExistence type="predicted"/>
<reference evidence="1 2" key="1">
    <citation type="submission" date="2024-07" db="EMBL/GenBank/DDBJ databases">
        <title>Section-level genome sequencing and comparative genomics of Aspergillus sections Usti and Cavernicolus.</title>
        <authorList>
            <consortium name="Lawrence Berkeley National Laboratory"/>
            <person name="Nybo J.L."/>
            <person name="Vesth T.C."/>
            <person name="Theobald S."/>
            <person name="Frisvad J.C."/>
            <person name="Larsen T.O."/>
            <person name="Kjaerboelling I."/>
            <person name="Rothschild-Mancinelli K."/>
            <person name="Lyhne E.K."/>
            <person name="Kogle M.E."/>
            <person name="Barry K."/>
            <person name="Clum A."/>
            <person name="Na H."/>
            <person name="Ledsgaard L."/>
            <person name="Lin J."/>
            <person name="Lipzen A."/>
            <person name="Kuo A."/>
            <person name="Riley R."/>
            <person name="Mondo S."/>
            <person name="Labutti K."/>
            <person name="Haridas S."/>
            <person name="Pangalinan J."/>
            <person name="Salamov A.A."/>
            <person name="Simmons B.A."/>
            <person name="Magnuson J.K."/>
            <person name="Chen J."/>
            <person name="Drula E."/>
            <person name="Henrissat B."/>
            <person name="Wiebenga A."/>
            <person name="Lubbers R.J."/>
            <person name="Gomes A.C."/>
            <person name="Makela M.R."/>
            <person name="Stajich J."/>
            <person name="Grigoriev I.V."/>
            <person name="Mortensen U.H."/>
            <person name="De Vries R.P."/>
            <person name="Baker S.E."/>
            <person name="Andersen M.R."/>
        </authorList>
    </citation>
    <scope>NUCLEOTIDE SEQUENCE [LARGE SCALE GENOMIC DNA]</scope>
    <source>
        <strain evidence="1 2">CBS 209.92</strain>
    </source>
</reference>
<name>A0ABR4GJK7_9EURO</name>
<evidence type="ECO:0000313" key="1">
    <source>
        <dbReference type="EMBL" id="KAL2799237.1"/>
    </source>
</evidence>